<keyword evidence="2" id="KW-1185">Reference proteome</keyword>
<reference evidence="1 2" key="2">
    <citation type="journal article" date="2013" name="Plant Physiol.">
        <title>A Nostoc punctiforme Sugar Transporter Necessary to Establish a Cyanobacterium-Plant Symbiosis.</title>
        <authorList>
            <person name="Ekman M."/>
            <person name="Picossi S."/>
            <person name="Campbell E.L."/>
            <person name="Meeks J.C."/>
            <person name="Flores E."/>
        </authorList>
    </citation>
    <scope>NUCLEOTIDE SEQUENCE [LARGE SCALE GENOMIC DNA]</scope>
    <source>
        <strain evidence="2">ATCC 29133 / PCC 73102</strain>
    </source>
</reference>
<organism evidence="1 2">
    <name type="scientific">Nostoc punctiforme (strain ATCC 29133 / PCC 73102)</name>
    <dbReference type="NCBI Taxonomy" id="63737"/>
    <lineage>
        <taxon>Bacteria</taxon>
        <taxon>Bacillati</taxon>
        <taxon>Cyanobacteriota</taxon>
        <taxon>Cyanophyceae</taxon>
        <taxon>Nostocales</taxon>
        <taxon>Nostocaceae</taxon>
        <taxon>Nostoc</taxon>
    </lineage>
</organism>
<accession>B2J1K2</accession>
<protein>
    <submittedName>
        <fullName evidence="1">Uncharacterized protein</fullName>
    </submittedName>
</protein>
<evidence type="ECO:0000313" key="1">
    <source>
        <dbReference type="EMBL" id="ACC80363.1"/>
    </source>
</evidence>
<reference evidence="2" key="1">
    <citation type="submission" date="2008-04" db="EMBL/GenBank/DDBJ databases">
        <title>Complete sequence of chromosome of Nostoc punctiforme ATCC 29133.</title>
        <authorList>
            <consortium name="US DOE Joint Genome Institute"/>
            <person name="Copeland A."/>
            <person name="Lucas S."/>
            <person name="Lapidus A."/>
            <person name="Glavina del Rio T."/>
            <person name="Dalin E."/>
            <person name="Tice H."/>
            <person name="Pitluck S."/>
            <person name="Chain P."/>
            <person name="Malfatti S."/>
            <person name="Shin M."/>
            <person name="Vergez L."/>
            <person name="Schmutz J."/>
            <person name="Larimer F."/>
            <person name="Land M."/>
            <person name="Hauser L."/>
            <person name="Kyrpides N."/>
            <person name="Kim E."/>
            <person name="Meeks J.C."/>
            <person name="Elhai J."/>
            <person name="Campbell E.L."/>
            <person name="Thiel T."/>
            <person name="Longmire J."/>
            <person name="Potts M."/>
            <person name="Atlas R."/>
        </authorList>
    </citation>
    <scope>NUCLEOTIDE SEQUENCE [LARGE SCALE GENOMIC DNA]</scope>
    <source>
        <strain evidence="2">ATCC 29133 / PCC 73102</strain>
    </source>
</reference>
<name>B2J1K2_NOSP7</name>
<dbReference type="Proteomes" id="UP000001191">
    <property type="component" value="Chromosome"/>
</dbReference>
<gene>
    <name evidence="1" type="ordered locus">Npun_R1692</name>
</gene>
<evidence type="ECO:0000313" key="2">
    <source>
        <dbReference type="Proteomes" id="UP000001191"/>
    </source>
</evidence>
<dbReference type="KEGG" id="npu:Npun_R1692"/>
<proteinExistence type="predicted"/>
<dbReference type="EMBL" id="CP001037">
    <property type="protein sequence ID" value="ACC80363.1"/>
    <property type="molecule type" value="Genomic_DNA"/>
</dbReference>
<dbReference type="AlphaFoldDB" id="B2J1K2"/>
<sequence length="53" mass="5747">MTNQSFTNGNTLLISVDADLPVTLKDARAIVNILLDSDRAAYLPEKLTLESAL</sequence>
<dbReference type="EnsemblBacteria" id="ACC80363">
    <property type="protein sequence ID" value="ACC80363"/>
    <property type="gene ID" value="Npun_R1692"/>
</dbReference>
<dbReference type="HOGENOM" id="CLU_3064067_0_0_3"/>